<feature type="region of interest" description="Disordered" evidence="4">
    <location>
        <begin position="124"/>
        <end position="273"/>
    </location>
</feature>
<dbReference type="GO" id="GO:0005737">
    <property type="term" value="C:cytoplasm"/>
    <property type="evidence" value="ECO:0007669"/>
    <property type="project" value="UniProtKB-SubCell"/>
</dbReference>
<dbReference type="PROSITE" id="PS00036">
    <property type="entry name" value="BZIP_BASIC"/>
    <property type="match status" value="1"/>
</dbReference>
<dbReference type="GO" id="GO:0000976">
    <property type="term" value="F:transcription cis-regulatory region binding"/>
    <property type="evidence" value="ECO:0007669"/>
    <property type="project" value="InterPro"/>
</dbReference>
<name>A0A642V388_9ASCO</name>
<dbReference type="SUPFAM" id="SSF57959">
    <property type="entry name" value="Leucine zipper domain"/>
    <property type="match status" value="1"/>
</dbReference>
<accession>A0A642V388</accession>
<dbReference type="Proteomes" id="UP000761534">
    <property type="component" value="Unassembled WGS sequence"/>
</dbReference>
<dbReference type="GO" id="GO:0034599">
    <property type="term" value="P:cellular response to oxidative stress"/>
    <property type="evidence" value="ECO:0007669"/>
    <property type="project" value="UniProtKB-ARBA"/>
</dbReference>
<feature type="compositionally biased region" description="Acidic residues" evidence="4">
    <location>
        <begin position="340"/>
        <end position="353"/>
    </location>
</feature>
<dbReference type="PANTHER" id="PTHR40621">
    <property type="entry name" value="TRANSCRIPTION FACTOR KAPC-RELATED"/>
    <property type="match status" value="1"/>
</dbReference>
<evidence type="ECO:0000256" key="1">
    <source>
        <dbReference type="ARBA" id="ARBA00004123"/>
    </source>
</evidence>
<dbReference type="Pfam" id="PF08601">
    <property type="entry name" value="PAP1"/>
    <property type="match status" value="1"/>
</dbReference>
<protein>
    <recommendedName>
        <fullName evidence="5">BZIP domain-containing protein</fullName>
    </recommendedName>
</protein>
<dbReference type="InterPro" id="IPR023167">
    <property type="entry name" value="Yap1_redox_dom_sf"/>
</dbReference>
<sequence>MSADITTQDFFNSQQSFFDQFQAGEPELGAESGKRKDNGQLPGWSNNKSLKLPPKKPGRKLDTTIPATKRKAQNRAAQRAFRERKEKHVKDLEDRVTELENEAAATNHENEFLKHQVERLQAELDKYKSANNSPRTSASAGSTNGDKAFTFEFPFFGDQQKSQAYPSPNSMPTTHAASSASESSSPFSAYKNTVSPFSSNSNDTPGSSKGGDEEETFCDKLSLACGNTDNPVPRAPSLSSDHKNSSSSASSSSNNNEASKNEASKNTEELTSLFSPPPFDFDFLGSYRDPLFENTSAEFNLPELSTTEYSVFDPLENPIVDSSFGQLVNNEPVVKQEPRDDNDEPQQTQDDEVPAPKSKFMSCSAVWDRVSSHPKFNDLDIDGLCSELQTKVKCSDSGILLTENDVEKVLSTLS</sequence>
<dbReference type="VEuPathDB" id="FungiDB:TRICI_004107"/>
<comment type="subcellular location">
    <subcellularLocation>
        <location evidence="2">Cytoplasm</location>
    </subcellularLocation>
    <subcellularLocation>
        <location evidence="1">Nucleus</location>
    </subcellularLocation>
</comment>
<gene>
    <name evidence="6" type="ORF">TRICI_004107</name>
</gene>
<comment type="caution">
    <text evidence="6">The sequence shown here is derived from an EMBL/GenBank/DDBJ whole genome shotgun (WGS) entry which is preliminary data.</text>
</comment>
<dbReference type="Gene3D" id="1.20.5.170">
    <property type="match status" value="1"/>
</dbReference>
<dbReference type="GO" id="GO:0090575">
    <property type="term" value="C:RNA polymerase II transcription regulator complex"/>
    <property type="evidence" value="ECO:0007669"/>
    <property type="project" value="TreeGrafter"/>
</dbReference>
<dbReference type="InterPro" id="IPR013910">
    <property type="entry name" value="TF_PAP1"/>
</dbReference>
<evidence type="ECO:0000313" key="6">
    <source>
        <dbReference type="EMBL" id="KAA8910487.1"/>
    </source>
</evidence>
<feature type="region of interest" description="Disordered" evidence="4">
    <location>
        <begin position="321"/>
        <end position="357"/>
    </location>
</feature>
<organism evidence="6 7">
    <name type="scientific">Trichomonascus ciferrii</name>
    <dbReference type="NCBI Taxonomy" id="44093"/>
    <lineage>
        <taxon>Eukaryota</taxon>
        <taxon>Fungi</taxon>
        <taxon>Dikarya</taxon>
        <taxon>Ascomycota</taxon>
        <taxon>Saccharomycotina</taxon>
        <taxon>Dipodascomycetes</taxon>
        <taxon>Dipodascales</taxon>
        <taxon>Trichomonascaceae</taxon>
        <taxon>Trichomonascus</taxon>
        <taxon>Trichomonascus ciferrii complex</taxon>
    </lineage>
</organism>
<feature type="compositionally biased region" description="Polar residues" evidence="4">
    <location>
        <begin position="129"/>
        <end position="145"/>
    </location>
</feature>
<dbReference type="CDD" id="cd14688">
    <property type="entry name" value="bZIP_YAP"/>
    <property type="match status" value="1"/>
</dbReference>
<feature type="compositionally biased region" description="Low complexity" evidence="4">
    <location>
        <begin position="245"/>
        <end position="258"/>
    </location>
</feature>
<feature type="region of interest" description="Disordered" evidence="4">
    <location>
        <begin position="1"/>
        <end position="91"/>
    </location>
</feature>
<feature type="compositionally biased region" description="Low complexity" evidence="4">
    <location>
        <begin position="8"/>
        <end position="22"/>
    </location>
</feature>
<evidence type="ECO:0000256" key="4">
    <source>
        <dbReference type="SAM" id="MobiDB-lite"/>
    </source>
</evidence>
<dbReference type="OrthoDB" id="5380163at2759"/>
<keyword evidence="3" id="KW-0539">Nucleus</keyword>
<feature type="compositionally biased region" description="Basic and acidic residues" evidence="4">
    <location>
        <begin position="259"/>
        <end position="268"/>
    </location>
</feature>
<proteinExistence type="predicted"/>
<evidence type="ECO:0000256" key="2">
    <source>
        <dbReference type="ARBA" id="ARBA00004496"/>
    </source>
</evidence>
<dbReference type="AlphaFoldDB" id="A0A642V388"/>
<feature type="compositionally biased region" description="Low complexity" evidence="4">
    <location>
        <begin position="176"/>
        <end position="189"/>
    </location>
</feature>
<dbReference type="PANTHER" id="PTHR40621:SF6">
    <property type="entry name" value="AP-1-LIKE TRANSCRIPTION FACTOR YAP1-RELATED"/>
    <property type="match status" value="1"/>
</dbReference>
<evidence type="ECO:0000259" key="5">
    <source>
        <dbReference type="PROSITE" id="PS50217"/>
    </source>
</evidence>
<feature type="compositionally biased region" description="Basic and acidic residues" evidence="4">
    <location>
        <begin position="80"/>
        <end position="91"/>
    </location>
</feature>
<reference evidence="6" key="1">
    <citation type="journal article" date="2019" name="G3 (Bethesda)">
        <title>Genome Assemblies of Two Rare Opportunistic Yeast Pathogens: Diutina rugosa (syn. Candida rugosa) and Trichomonascus ciferrii (syn. Candida ciferrii).</title>
        <authorList>
            <person name="Mixao V."/>
            <person name="Saus E."/>
            <person name="Hansen A.P."/>
            <person name="Lass-Florl C."/>
            <person name="Gabaldon T."/>
        </authorList>
    </citation>
    <scope>NUCLEOTIDE SEQUENCE</scope>
    <source>
        <strain evidence="6">CBS 4856</strain>
    </source>
</reference>
<dbReference type="SMART" id="SM00338">
    <property type="entry name" value="BRLZ"/>
    <property type="match status" value="1"/>
</dbReference>
<dbReference type="EMBL" id="SWFS01000311">
    <property type="protein sequence ID" value="KAA8910487.1"/>
    <property type="molecule type" value="Genomic_DNA"/>
</dbReference>
<dbReference type="InterPro" id="IPR046347">
    <property type="entry name" value="bZIP_sf"/>
</dbReference>
<feature type="domain" description="BZIP" evidence="5">
    <location>
        <begin position="69"/>
        <end position="127"/>
    </location>
</feature>
<dbReference type="FunFam" id="1.20.5.170:FF:000067">
    <property type="entry name" value="BZIP transcription factor"/>
    <property type="match status" value="1"/>
</dbReference>
<dbReference type="GO" id="GO:0001228">
    <property type="term" value="F:DNA-binding transcription activator activity, RNA polymerase II-specific"/>
    <property type="evidence" value="ECO:0007669"/>
    <property type="project" value="TreeGrafter"/>
</dbReference>
<feature type="compositionally biased region" description="Polar residues" evidence="4">
    <location>
        <begin position="190"/>
        <end position="207"/>
    </location>
</feature>
<keyword evidence="7" id="KW-1185">Reference proteome</keyword>
<dbReference type="InterPro" id="IPR004827">
    <property type="entry name" value="bZIP"/>
</dbReference>
<dbReference type="Gene3D" id="1.10.238.100">
    <property type="entry name" value="YAP1 redox domain. Chain B"/>
    <property type="match status" value="1"/>
</dbReference>
<dbReference type="SUPFAM" id="SSF111430">
    <property type="entry name" value="YAP1 redox domain"/>
    <property type="match status" value="1"/>
</dbReference>
<dbReference type="InterPro" id="IPR050936">
    <property type="entry name" value="AP-1-like"/>
</dbReference>
<evidence type="ECO:0000256" key="3">
    <source>
        <dbReference type="ARBA" id="ARBA00023242"/>
    </source>
</evidence>
<evidence type="ECO:0000313" key="7">
    <source>
        <dbReference type="Proteomes" id="UP000761534"/>
    </source>
</evidence>
<dbReference type="PROSITE" id="PS50217">
    <property type="entry name" value="BZIP"/>
    <property type="match status" value="1"/>
</dbReference>
<feature type="compositionally biased region" description="Polar residues" evidence="4">
    <location>
        <begin position="159"/>
        <end position="175"/>
    </location>
</feature>